<evidence type="ECO:0000313" key="2">
    <source>
        <dbReference type="Proteomes" id="UP000324222"/>
    </source>
</evidence>
<dbReference type="EMBL" id="VSRR010106467">
    <property type="protein sequence ID" value="MPC96562.1"/>
    <property type="molecule type" value="Genomic_DNA"/>
</dbReference>
<dbReference type="Proteomes" id="UP000324222">
    <property type="component" value="Unassembled WGS sequence"/>
</dbReference>
<name>A0A5B7JK23_PORTR</name>
<accession>A0A5B7JK23</accession>
<gene>
    <name evidence="1" type="ORF">E2C01_091826</name>
</gene>
<evidence type="ECO:0000313" key="1">
    <source>
        <dbReference type="EMBL" id="MPC96562.1"/>
    </source>
</evidence>
<organism evidence="1 2">
    <name type="scientific">Portunus trituberculatus</name>
    <name type="common">Swimming crab</name>
    <name type="synonym">Neptunus trituberculatus</name>
    <dbReference type="NCBI Taxonomy" id="210409"/>
    <lineage>
        <taxon>Eukaryota</taxon>
        <taxon>Metazoa</taxon>
        <taxon>Ecdysozoa</taxon>
        <taxon>Arthropoda</taxon>
        <taxon>Crustacea</taxon>
        <taxon>Multicrustacea</taxon>
        <taxon>Malacostraca</taxon>
        <taxon>Eumalacostraca</taxon>
        <taxon>Eucarida</taxon>
        <taxon>Decapoda</taxon>
        <taxon>Pleocyemata</taxon>
        <taxon>Brachyura</taxon>
        <taxon>Eubrachyura</taxon>
        <taxon>Portunoidea</taxon>
        <taxon>Portunidae</taxon>
        <taxon>Portuninae</taxon>
        <taxon>Portunus</taxon>
    </lineage>
</organism>
<proteinExistence type="predicted"/>
<sequence length="77" mass="8952">MSLDWNNKITFKNSYNFNWSLWKVVESPRRRTAIKSPVPAPHRNPPPLTPPYHASLYDTHFLLLVLVPPLTVSQRLS</sequence>
<keyword evidence="2" id="KW-1185">Reference proteome</keyword>
<dbReference type="AlphaFoldDB" id="A0A5B7JK23"/>
<comment type="caution">
    <text evidence="1">The sequence shown here is derived from an EMBL/GenBank/DDBJ whole genome shotgun (WGS) entry which is preliminary data.</text>
</comment>
<reference evidence="1 2" key="1">
    <citation type="submission" date="2019-05" db="EMBL/GenBank/DDBJ databases">
        <title>Another draft genome of Portunus trituberculatus and its Hox gene families provides insights of decapod evolution.</title>
        <authorList>
            <person name="Jeong J.-H."/>
            <person name="Song I."/>
            <person name="Kim S."/>
            <person name="Choi T."/>
            <person name="Kim D."/>
            <person name="Ryu S."/>
            <person name="Kim W."/>
        </authorList>
    </citation>
    <scope>NUCLEOTIDE SEQUENCE [LARGE SCALE GENOMIC DNA]</scope>
    <source>
        <tissue evidence="1">Muscle</tissue>
    </source>
</reference>
<protein>
    <submittedName>
        <fullName evidence="1">Uncharacterized protein</fullName>
    </submittedName>
</protein>